<proteinExistence type="inferred from homology"/>
<evidence type="ECO:0000256" key="4">
    <source>
        <dbReference type="ARBA" id="ARBA00022496"/>
    </source>
</evidence>
<evidence type="ECO:0000256" key="9">
    <source>
        <dbReference type="ARBA" id="ARBA00023237"/>
    </source>
</evidence>
<keyword evidence="12" id="KW-0732">Signal</keyword>
<keyword evidence="5 10" id="KW-0812">Transmembrane</keyword>
<keyword evidence="2 10" id="KW-0813">Transport</keyword>
<dbReference type="Proteomes" id="UP001556118">
    <property type="component" value="Unassembled WGS sequence"/>
</dbReference>
<keyword evidence="15" id="KW-1185">Reference proteome</keyword>
<name>A0ABV3RGP0_9SPHN</name>
<keyword evidence="4" id="KW-0410">Iron transport</keyword>
<feature type="domain" description="Secretin/TonB short N-terminal" evidence="13">
    <location>
        <begin position="58"/>
        <end position="108"/>
    </location>
</feature>
<dbReference type="Pfam" id="PF07715">
    <property type="entry name" value="Plug"/>
    <property type="match status" value="1"/>
</dbReference>
<dbReference type="SUPFAM" id="SSF56935">
    <property type="entry name" value="Porins"/>
    <property type="match status" value="1"/>
</dbReference>
<feature type="chain" id="PRO_5047498203" evidence="12">
    <location>
        <begin position="31"/>
        <end position="854"/>
    </location>
</feature>
<dbReference type="Gene3D" id="2.170.130.10">
    <property type="entry name" value="TonB-dependent receptor, plug domain"/>
    <property type="match status" value="1"/>
</dbReference>
<evidence type="ECO:0000313" key="15">
    <source>
        <dbReference type="Proteomes" id="UP001556118"/>
    </source>
</evidence>
<keyword evidence="9 10" id="KW-0998">Cell outer membrane</keyword>
<keyword evidence="3 10" id="KW-1134">Transmembrane beta strand</keyword>
<dbReference type="Pfam" id="PF07660">
    <property type="entry name" value="STN"/>
    <property type="match status" value="1"/>
</dbReference>
<keyword evidence="6" id="KW-0408">Iron</keyword>
<evidence type="ECO:0000313" key="14">
    <source>
        <dbReference type="EMBL" id="MEW9856670.1"/>
    </source>
</evidence>
<keyword evidence="4" id="KW-0406">Ion transport</keyword>
<evidence type="ECO:0000256" key="5">
    <source>
        <dbReference type="ARBA" id="ARBA00022692"/>
    </source>
</evidence>
<accession>A0ABV3RGP0</accession>
<dbReference type="InterPro" id="IPR000531">
    <property type="entry name" value="Beta-barrel_TonB"/>
</dbReference>
<dbReference type="InterPro" id="IPR011662">
    <property type="entry name" value="Secretin/TonB_short_N"/>
</dbReference>
<dbReference type="SMART" id="SM00965">
    <property type="entry name" value="STN"/>
    <property type="match status" value="1"/>
</dbReference>
<comment type="subcellular location">
    <subcellularLocation>
        <location evidence="1 10">Cell outer membrane</location>
        <topology evidence="1 10">Multi-pass membrane protein</topology>
    </subcellularLocation>
</comment>
<dbReference type="Pfam" id="PF00593">
    <property type="entry name" value="TonB_dep_Rec_b-barrel"/>
    <property type="match status" value="1"/>
</dbReference>
<dbReference type="PROSITE" id="PS52016">
    <property type="entry name" value="TONB_DEPENDENT_REC_3"/>
    <property type="match status" value="1"/>
</dbReference>
<dbReference type="InterPro" id="IPR012910">
    <property type="entry name" value="Plug_dom"/>
</dbReference>
<evidence type="ECO:0000256" key="8">
    <source>
        <dbReference type="ARBA" id="ARBA00023136"/>
    </source>
</evidence>
<dbReference type="PANTHER" id="PTHR47234:SF1">
    <property type="entry name" value="TONB-DEPENDENT RECEPTOR"/>
    <property type="match status" value="1"/>
</dbReference>
<dbReference type="InterPro" id="IPR037066">
    <property type="entry name" value="Plug_dom_sf"/>
</dbReference>
<evidence type="ECO:0000256" key="10">
    <source>
        <dbReference type="PROSITE-ProRule" id="PRU01360"/>
    </source>
</evidence>
<comment type="caution">
    <text evidence="14">The sequence shown here is derived from an EMBL/GenBank/DDBJ whole genome shotgun (WGS) entry which is preliminary data.</text>
</comment>
<organism evidence="14 15">
    <name type="scientific">Novosphingobium rhizovicinum</name>
    <dbReference type="NCBI Taxonomy" id="3228928"/>
    <lineage>
        <taxon>Bacteria</taxon>
        <taxon>Pseudomonadati</taxon>
        <taxon>Pseudomonadota</taxon>
        <taxon>Alphaproteobacteria</taxon>
        <taxon>Sphingomonadales</taxon>
        <taxon>Sphingomonadaceae</taxon>
        <taxon>Novosphingobium</taxon>
    </lineage>
</organism>
<protein>
    <submittedName>
        <fullName evidence="14">TonB-dependent receptor</fullName>
    </submittedName>
</protein>
<feature type="signal peptide" evidence="12">
    <location>
        <begin position="1"/>
        <end position="30"/>
    </location>
</feature>
<dbReference type="Gene3D" id="3.55.50.30">
    <property type="match status" value="1"/>
</dbReference>
<dbReference type="EMBL" id="JBFNXR010000052">
    <property type="protein sequence ID" value="MEW9856670.1"/>
    <property type="molecule type" value="Genomic_DNA"/>
</dbReference>
<keyword evidence="8 10" id="KW-0472">Membrane</keyword>
<evidence type="ECO:0000256" key="6">
    <source>
        <dbReference type="ARBA" id="ARBA00023004"/>
    </source>
</evidence>
<dbReference type="CDD" id="cd01347">
    <property type="entry name" value="ligand_gated_channel"/>
    <property type="match status" value="1"/>
</dbReference>
<evidence type="ECO:0000256" key="2">
    <source>
        <dbReference type="ARBA" id="ARBA00022448"/>
    </source>
</evidence>
<dbReference type="PANTHER" id="PTHR47234">
    <property type="match status" value="1"/>
</dbReference>
<evidence type="ECO:0000256" key="3">
    <source>
        <dbReference type="ARBA" id="ARBA00022452"/>
    </source>
</evidence>
<sequence>MMPVWPRRSTISTVLLMPLLAAAQPSYASARETEVVTVHLPEQPLGESLKALALLSGRNVLADEAVISGKDAPALEGRYTLKRALERLLAGSGLLAQPIEGGFVVRAQGASSSLDTASDEILVTGSRIRGAPVASPTVVLDQQALRDTGHPDLGAIARSLPQSFGGGQNPGIGLNVPQSAGQNIGGSSSVNLRGLGSDATLTVLNGRRLPYDGVFQGTDISAIPIDAVARVEVVADGSSAIYGSDAVAGVVNVILRDDYQGFTTRARLGSATSGGDFQQVYGAIGGDRWNGGGAFIAYEFNRNTEVNSSDRSSTRIRPHLTLLPRQRRHAVTGHIHQDVVTDLTVEVDALYNTRDSGYGYPLNAQSDPDVSRAEQDSRAYSFALAGSAKLVLGPWRLSASTTFGRGRTRLAADYFFDGVLSSSFSSLYKNRTFSSELALEGPLFSLPGGPARIAAGLGLRNTHFISFLGDGNIQNIDTDQKSRYAFSEISLPLIAPNNRVPLIYKLDLSAALRYEDYRDVGDIATPKLGLVYALNDTIELRGSWGRSFRAPSFYDLFGVQQASLYPISRFSSAGYPASATALILTGGNPSLKPERARSWSATLALHPPAFEGASLEVSYFATRYSDRVVAPITVIAQALTNPAYASQITNDPTAAQSAAAIANAQYFENYSNAGYDPSTVAALIDGRNTNVGQQTIEGVDVQARYRTRVAGGAASFHLNASYLKSEQRIVPEAPAEQLAGRLFSPAHWRGRAGGAWDDGVLRLTATLSYISGITDVRLATPDHVRGMTTLDLGLQYRLARQGILAGTEVAITVENALNAMPADIATTYYYDTPYDSTNYSAVGRVVSFEVRKSW</sequence>
<comment type="similarity">
    <text evidence="10 11">Belongs to the TonB-dependent receptor family.</text>
</comment>
<evidence type="ECO:0000256" key="12">
    <source>
        <dbReference type="SAM" id="SignalP"/>
    </source>
</evidence>
<dbReference type="RefSeq" id="WP_367775139.1">
    <property type="nucleotide sequence ID" value="NZ_JBFNXR010000052.1"/>
</dbReference>
<keyword evidence="7 11" id="KW-0798">TonB box</keyword>
<dbReference type="InterPro" id="IPR039426">
    <property type="entry name" value="TonB-dep_rcpt-like"/>
</dbReference>
<evidence type="ECO:0000256" key="1">
    <source>
        <dbReference type="ARBA" id="ARBA00004571"/>
    </source>
</evidence>
<dbReference type="Gene3D" id="2.40.170.20">
    <property type="entry name" value="TonB-dependent receptor, beta-barrel domain"/>
    <property type="match status" value="1"/>
</dbReference>
<evidence type="ECO:0000256" key="11">
    <source>
        <dbReference type="RuleBase" id="RU003357"/>
    </source>
</evidence>
<evidence type="ECO:0000256" key="7">
    <source>
        <dbReference type="ARBA" id="ARBA00023077"/>
    </source>
</evidence>
<gene>
    <name evidence="14" type="ORF">ABUH87_16150</name>
</gene>
<reference evidence="14 15" key="1">
    <citation type="submission" date="2024-06" db="EMBL/GenBank/DDBJ databases">
        <title>Novosphingobium rhizovicinus M1R2S20.</title>
        <authorList>
            <person name="Sun J.-Q."/>
        </authorList>
    </citation>
    <scope>NUCLEOTIDE SEQUENCE [LARGE SCALE GENOMIC DNA]</scope>
    <source>
        <strain evidence="14 15">M1R2S20</strain>
    </source>
</reference>
<dbReference type="InterPro" id="IPR036942">
    <property type="entry name" value="Beta-barrel_TonB_sf"/>
</dbReference>
<evidence type="ECO:0000259" key="13">
    <source>
        <dbReference type="SMART" id="SM00965"/>
    </source>
</evidence>
<keyword evidence="14" id="KW-0675">Receptor</keyword>